<keyword evidence="1" id="KW-0732">Signal</keyword>
<feature type="signal peptide" evidence="1">
    <location>
        <begin position="1"/>
        <end position="16"/>
    </location>
</feature>
<comment type="caution">
    <text evidence="2">The sequence shown here is derived from an EMBL/GenBank/DDBJ whole genome shotgun (WGS) entry which is preliminary data.</text>
</comment>
<keyword evidence="3" id="KW-1185">Reference proteome</keyword>
<accession>A0A4S5BI17</accession>
<proteinExistence type="predicted"/>
<name>A0A4S5BI17_9BURK</name>
<gene>
    <name evidence="2" type="ORF">E8K88_17650</name>
</gene>
<evidence type="ECO:0000256" key="1">
    <source>
        <dbReference type="SAM" id="SignalP"/>
    </source>
</evidence>
<evidence type="ECO:0000313" key="2">
    <source>
        <dbReference type="EMBL" id="THJ30483.1"/>
    </source>
</evidence>
<protein>
    <recommendedName>
        <fullName evidence="4">Lipoprotein</fullName>
    </recommendedName>
</protein>
<sequence>MKILAISALCITVILAGCQSAPQVVASKENLLEAAGFVSKSATTPAQQAALKSLPANKLVKQNVDNKVVYVYADPIVCQCVYSGNQAAYSKYQQMVFQQNLADEQMMTASMEQNYFDFSPWGGYWGY</sequence>
<dbReference type="PROSITE" id="PS51257">
    <property type="entry name" value="PROKAR_LIPOPROTEIN"/>
    <property type="match status" value="1"/>
</dbReference>
<dbReference type="AlphaFoldDB" id="A0A4S5BI17"/>
<evidence type="ECO:0008006" key="4">
    <source>
        <dbReference type="Google" id="ProtNLM"/>
    </source>
</evidence>
<dbReference type="EMBL" id="SSWX01000043">
    <property type="protein sequence ID" value="THJ30483.1"/>
    <property type="molecule type" value="Genomic_DNA"/>
</dbReference>
<organism evidence="2 3">
    <name type="scientific">Lampropedia aestuarii</name>
    <dbReference type="NCBI Taxonomy" id="2562762"/>
    <lineage>
        <taxon>Bacteria</taxon>
        <taxon>Pseudomonadati</taxon>
        <taxon>Pseudomonadota</taxon>
        <taxon>Betaproteobacteria</taxon>
        <taxon>Burkholderiales</taxon>
        <taxon>Comamonadaceae</taxon>
        <taxon>Lampropedia</taxon>
    </lineage>
</organism>
<dbReference type="OrthoDB" id="9111834at2"/>
<evidence type="ECO:0000313" key="3">
    <source>
        <dbReference type="Proteomes" id="UP000306236"/>
    </source>
</evidence>
<dbReference type="Proteomes" id="UP000306236">
    <property type="component" value="Unassembled WGS sequence"/>
</dbReference>
<feature type="chain" id="PRO_5020212804" description="Lipoprotein" evidence="1">
    <location>
        <begin position="17"/>
        <end position="127"/>
    </location>
</feature>
<reference evidence="2 3" key="1">
    <citation type="submission" date="2019-04" db="EMBL/GenBank/DDBJ databases">
        <title>Lampropedia sp YIM MLB12 draf genome.</title>
        <authorList>
            <person name="Wang Y.-X."/>
        </authorList>
    </citation>
    <scope>NUCLEOTIDE SEQUENCE [LARGE SCALE GENOMIC DNA]</scope>
    <source>
        <strain evidence="2 3">YIM MLB12</strain>
    </source>
</reference>